<organism evidence="2 3">
    <name type="scientific">Companilactobacillus huachuanensis</name>
    <dbReference type="NCBI Taxonomy" id="2559914"/>
    <lineage>
        <taxon>Bacteria</taxon>
        <taxon>Bacillati</taxon>
        <taxon>Bacillota</taxon>
        <taxon>Bacilli</taxon>
        <taxon>Lactobacillales</taxon>
        <taxon>Lactobacillaceae</taxon>
        <taxon>Companilactobacillus</taxon>
    </lineage>
</organism>
<dbReference type="InterPro" id="IPR001387">
    <property type="entry name" value="Cro/C1-type_HTH"/>
</dbReference>
<dbReference type="SUPFAM" id="SSF47413">
    <property type="entry name" value="lambda repressor-like DNA-binding domains"/>
    <property type="match status" value="1"/>
</dbReference>
<proteinExistence type="predicted"/>
<protein>
    <submittedName>
        <fullName evidence="2">Helix-turn-helix domain-containing protein</fullName>
    </submittedName>
</protein>
<name>A0ABW1RH72_9LACO</name>
<evidence type="ECO:0000313" key="3">
    <source>
        <dbReference type="Proteomes" id="UP001596288"/>
    </source>
</evidence>
<reference evidence="3" key="1">
    <citation type="journal article" date="2019" name="Int. J. Syst. Evol. Microbiol.">
        <title>The Global Catalogue of Microorganisms (GCM) 10K type strain sequencing project: providing services to taxonomists for standard genome sequencing and annotation.</title>
        <authorList>
            <consortium name="The Broad Institute Genomics Platform"/>
            <consortium name="The Broad Institute Genome Sequencing Center for Infectious Disease"/>
            <person name="Wu L."/>
            <person name="Ma J."/>
        </authorList>
    </citation>
    <scope>NUCLEOTIDE SEQUENCE [LARGE SCALE GENOMIC DNA]</scope>
    <source>
        <strain evidence="3">CCM 8927</strain>
    </source>
</reference>
<dbReference type="SUPFAM" id="SSF48452">
    <property type="entry name" value="TPR-like"/>
    <property type="match status" value="1"/>
</dbReference>
<evidence type="ECO:0000259" key="1">
    <source>
        <dbReference type="PROSITE" id="PS50943"/>
    </source>
</evidence>
<dbReference type="CDD" id="cd00093">
    <property type="entry name" value="HTH_XRE"/>
    <property type="match status" value="1"/>
</dbReference>
<dbReference type="Gene3D" id="1.25.40.10">
    <property type="entry name" value="Tetratricopeptide repeat domain"/>
    <property type="match status" value="1"/>
</dbReference>
<dbReference type="Pfam" id="PF01381">
    <property type="entry name" value="HTH_3"/>
    <property type="match status" value="1"/>
</dbReference>
<accession>A0ABW1RH72</accession>
<dbReference type="InterPro" id="IPR011990">
    <property type="entry name" value="TPR-like_helical_dom_sf"/>
</dbReference>
<evidence type="ECO:0000313" key="2">
    <source>
        <dbReference type="EMBL" id="MFC6175450.1"/>
    </source>
</evidence>
<feature type="domain" description="HTH cro/C1-type" evidence="1">
    <location>
        <begin position="7"/>
        <end position="60"/>
    </location>
</feature>
<dbReference type="RefSeq" id="WP_137612244.1">
    <property type="nucleotide sequence ID" value="NZ_BJDF01000021.1"/>
</dbReference>
<dbReference type="PROSITE" id="PS50943">
    <property type="entry name" value="HTH_CROC1"/>
    <property type="match status" value="1"/>
</dbReference>
<dbReference type="EMBL" id="JBHSSF010000005">
    <property type="protein sequence ID" value="MFC6175450.1"/>
    <property type="molecule type" value="Genomic_DNA"/>
</dbReference>
<dbReference type="Proteomes" id="UP001596288">
    <property type="component" value="Unassembled WGS sequence"/>
</dbReference>
<dbReference type="SMART" id="SM00530">
    <property type="entry name" value="HTH_XRE"/>
    <property type="match status" value="1"/>
</dbReference>
<keyword evidence="3" id="KW-1185">Reference proteome</keyword>
<sequence length="282" mass="32733">MFLGSVIYDKRRSLNLTQGNLAKGICNQNTISKMEKHSMTPQIEVLVQICQRLNLTLNDVFSDFSGDIEQEKVFVLDDIEESILLKDTFRIDDKLSLVENDISPKDRVQFNFVKGLLEFFRSDFEISTFNLDKVLQGTKLDNDDIYTLMSYLVKGMICLEQKHLDMVAYYCKTISDALQENLNIANANVIEVLFLCKSLGNMYTEINQPDFSIEVSKRAIEYANERHSSYFIDELNYNIALAFKYQSDQVEEYEKYKNIAYYSAISLNHPDFQKLIENDNVK</sequence>
<dbReference type="InterPro" id="IPR010982">
    <property type="entry name" value="Lambda_DNA-bd_dom_sf"/>
</dbReference>
<comment type="caution">
    <text evidence="2">The sequence shown here is derived from an EMBL/GenBank/DDBJ whole genome shotgun (WGS) entry which is preliminary data.</text>
</comment>
<gene>
    <name evidence="2" type="ORF">ACFQAV_01285</name>
</gene>